<feature type="compositionally biased region" description="Basic and acidic residues" evidence="1">
    <location>
        <begin position="54"/>
        <end position="68"/>
    </location>
</feature>
<accession>D1YJJ8</accession>
<evidence type="ECO:0000313" key="2">
    <source>
        <dbReference type="EMBL" id="EFB62467.1"/>
    </source>
</evidence>
<sequence length="68" mass="7715">MEEFNLKKLIVGALSSGLLLLAGCRNNLVEPKHKSSAEDYAIIQSSSHKKSHKKVEQPKKKNEDKRKR</sequence>
<feature type="region of interest" description="Disordered" evidence="1">
    <location>
        <begin position="33"/>
        <end position="68"/>
    </location>
</feature>
<proteinExistence type="predicted"/>
<gene>
    <name evidence="2" type="ORF">HMPREF9209_1106</name>
</gene>
<dbReference type="AlphaFoldDB" id="D1YJJ8"/>
<evidence type="ECO:0008006" key="4">
    <source>
        <dbReference type="Google" id="ProtNLM"/>
    </source>
</evidence>
<organism evidence="2 3">
    <name type="scientific">Lactobacillus gasseri 224-1</name>
    <dbReference type="NCBI Taxonomy" id="679196"/>
    <lineage>
        <taxon>Bacteria</taxon>
        <taxon>Bacillati</taxon>
        <taxon>Bacillota</taxon>
        <taxon>Bacilli</taxon>
        <taxon>Lactobacillales</taxon>
        <taxon>Lactobacillaceae</taxon>
        <taxon>Lactobacillus</taxon>
    </lineage>
</organism>
<dbReference type="EMBL" id="ADFT01000018">
    <property type="protein sequence ID" value="EFB62467.1"/>
    <property type="molecule type" value="Genomic_DNA"/>
</dbReference>
<evidence type="ECO:0000256" key="1">
    <source>
        <dbReference type="SAM" id="MobiDB-lite"/>
    </source>
</evidence>
<dbReference type="Proteomes" id="UP000003684">
    <property type="component" value="Unassembled WGS sequence"/>
</dbReference>
<name>D1YJJ8_LACGS</name>
<comment type="caution">
    <text evidence="2">The sequence shown here is derived from an EMBL/GenBank/DDBJ whole genome shotgun (WGS) entry which is preliminary data.</text>
</comment>
<protein>
    <recommendedName>
        <fullName evidence="4">Lipoprotein</fullName>
    </recommendedName>
</protein>
<evidence type="ECO:0000313" key="3">
    <source>
        <dbReference type="Proteomes" id="UP000003684"/>
    </source>
</evidence>
<dbReference type="PROSITE" id="PS51257">
    <property type="entry name" value="PROKAR_LIPOPROTEIN"/>
    <property type="match status" value="1"/>
</dbReference>
<reference evidence="2 3" key="1">
    <citation type="submission" date="2009-12" db="EMBL/GenBank/DDBJ databases">
        <title>Genome Sequence of Lactobacillus gasseri 224-1.</title>
        <authorList>
            <person name="Durkin A.S."/>
            <person name="Madupu R."/>
            <person name="Torralba M."/>
            <person name="Methe B."/>
            <person name="Sutton G."/>
            <person name="Strausberg R.L."/>
            <person name="Nelson K.E."/>
        </authorList>
    </citation>
    <scope>NUCLEOTIDE SEQUENCE [LARGE SCALE GENOMIC DNA]</scope>
    <source>
        <strain evidence="2 3">224-1</strain>
    </source>
</reference>